<reference evidence="12" key="1">
    <citation type="submission" date="2011-02" db="EMBL/GenBank/DDBJ databases">
        <title>The complete genome of Planctomyces brasiliensis DSM 5305.</title>
        <authorList>
            <person name="Lucas S."/>
            <person name="Copeland A."/>
            <person name="Lapidus A."/>
            <person name="Bruce D."/>
            <person name="Goodwin L."/>
            <person name="Pitluck S."/>
            <person name="Kyrpides N."/>
            <person name="Mavromatis K."/>
            <person name="Pagani I."/>
            <person name="Ivanova N."/>
            <person name="Ovchinnikova G."/>
            <person name="Lu M."/>
            <person name="Detter J.C."/>
            <person name="Han C."/>
            <person name="Land M."/>
            <person name="Hauser L."/>
            <person name="Markowitz V."/>
            <person name="Cheng J.-F."/>
            <person name="Hugenholtz P."/>
            <person name="Woyke T."/>
            <person name="Wu D."/>
            <person name="Tindall B."/>
            <person name="Pomrenke H.G."/>
            <person name="Brambilla E."/>
            <person name="Klenk H.-P."/>
            <person name="Eisen J.A."/>
        </authorList>
    </citation>
    <scope>NUCLEOTIDE SEQUENCE [LARGE SCALE GENOMIC DNA]</scope>
    <source>
        <strain evidence="12">ATCC 49424 / DSM 5305 / JCM 21570 / NBRC 103401 / IFAM 1448</strain>
    </source>
</reference>
<dbReference type="OrthoDB" id="9812769at2"/>
<keyword evidence="9 10" id="KW-0066">ATP synthesis</keyword>
<evidence type="ECO:0000256" key="6">
    <source>
        <dbReference type="ARBA" id="ARBA00023065"/>
    </source>
</evidence>
<dbReference type="RefSeq" id="WP_013627541.1">
    <property type="nucleotide sequence ID" value="NC_015174.1"/>
</dbReference>
<dbReference type="NCBIfam" id="TIGR01146">
    <property type="entry name" value="ATPsyn_F1gamma"/>
    <property type="match status" value="1"/>
</dbReference>
<comment type="function">
    <text evidence="1 10">Produces ATP from ADP in the presence of a proton gradient across the membrane. The gamma chain is believed to be important in regulating ATPase activity and the flow of protons through the CF(0) complex.</text>
</comment>
<dbReference type="AlphaFoldDB" id="F0SLR7"/>
<keyword evidence="8 10" id="KW-0139">CF(1)</keyword>
<sequence>MAKARAIIKRLKAVKNIRKITRTMELIATARFKKAMDRAAEAEAYTRKIAEIVGDLSAADLEFSHPLLQKREQEERVLVLVLTSNRGLCGGYNSSVLRLAGQRLKELNKARKNQMLEVSGKRGLAFCKFEKLDVAHAYTHFEDKPAFSEVDELASRYAEMYINGVVDRIDVIYTRFQSISRQTAVTETLLPVQNLTAETQEESSAAVDYEFLPNAEAILEEIVPAAFKARLFKCFLDSAVSEQISRMVAMKGATENADEMIGTLSTRYNRARQSQITSELSEIIGGAAALE</sequence>
<protein>
    <recommendedName>
        <fullName evidence="10">ATP synthase gamma chain</fullName>
    </recommendedName>
    <alternativeName>
        <fullName evidence="10">ATP synthase F1 sector gamma subunit</fullName>
    </alternativeName>
    <alternativeName>
        <fullName evidence="10">F-ATPase gamma subunit</fullName>
    </alternativeName>
</protein>
<dbReference type="PANTHER" id="PTHR11693:SF22">
    <property type="entry name" value="ATP SYNTHASE SUBUNIT GAMMA, MITOCHONDRIAL"/>
    <property type="match status" value="1"/>
</dbReference>
<dbReference type="CDD" id="cd12151">
    <property type="entry name" value="F1-ATPase_gamma"/>
    <property type="match status" value="1"/>
</dbReference>
<dbReference type="HAMAP" id="MF_00815">
    <property type="entry name" value="ATP_synth_gamma_bact"/>
    <property type="match status" value="1"/>
</dbReference>
<accession>F0SLR7</accession>
<proteinExistence type="inferred from homology"/>
<keyword evidence="5 10" id="KW-0375">Hydrogen ion transport</keyword>
<evidence type="ECO:0000256" key="2">
    <source>
        <dbReference type="ARBA" id="ARBA00004170"/>
    </source>
</evidence>
<evidence type="ECO:0000256" key="7">
    <source>
        <dbReference type="ARBA" id="ARBA00023136"/>
    </source>
</evidence>
<dbReference type="Gene3D" id="3.40.1380.10">
    <property type="match status" value="1"/>
</dbReference>
<evidence type="ECO:0000256" key="1">
    <source>
        <dbReference type="ARBA" id="ARBA00003456"/>
    </source>
</evidence>
<dbReference type="GO" id="GO:0045259">
    <property type="term" value="C:proton-transporting ATP synthase complex"/>
    <property type="evidence" value="ECO:0007669"/>
    <property type="project" value="UniProtKB-KW"/>
</dbReference>
<dbReference type="KEGG" id="pbs:Plabr_1193"/>
<dbReference type="Proteomes" id="UP000006860">
    <property type="component" value="Chromosome"/>
</dbReference>
<gene>
    <name evidence="10" type="primary">atpG</name>
    <name evidence="11" type="ordered locus">Plabr_1193</name>
</gene>
<name>F0SLR7_RUBBR</name>
<comment type="similarity">
    <text evidence="3 10">Belongs to the ATPase gamma chain family.</text>
</comment>
<dbReference type="PRINTS" id="PR00126">
    <property type="entry name" value="ATPASEGAMMA"/>
</dbReference>
<evidence type="ECO:0000313" key="12">
    <source>
        <dbReference type="Proteomes" id="UP000006860"/>
    </source>
</evidence>
<dbReference type="PROSITE" id="PS00153">
    <property type="entry name" value="ATPASE_GAMMA"/>
    <property type="match status" value="1"/>
</dbReference>
<dbReference type="eggNOG" id="COG0224">
    <property type="taxonomic scope" value="Bacteria"/>
</dbReference>
<evidence type="ECO:0000256" key="10">
    <source>
        <dbReference type="HAMAP-Rule" id="MF_00815"/>
    </source>
</evidence>
<keyword evidence="10" id="KW-0997">Cell inner membrane</keyword>
<evidence type="ECO:0000256" key="8">
    <source>
        <dbReference type="ARBA" id="ARBA00023196"/>
    </source>
</evidence>
<comment type="subcellular location">
    <subcellularLocation>
        <location evidence="10">Cell inner membrane</location>
        <topology evidence="10">Peripheral membrane protein</topology>
    </subcellularLocation>
    <subcellularLocation>
        <location evidence="2">Membrane</location>
        <topology evidence="2">Peripheral membrane protein</topology>
    </subcellularLocation>
</comment>
<dbReference type="HOGENOM" id="CLU_050669_0_0_0"/>
<keyword evidence="7 10" id="KW-0472">Membrane</keyword>
<dbReference type="InterPro" id="IPR035968">
    <property type="entry name" value="ATP_synth_F1_ATPase_gsu"/>
</dbReference>
<evidence type="ECO:0000256" key="9">
    <source>
        <dbReference type="ARBA" id="ARBA00023310"/>
    </source>
</evidence>
<dbReference type="InterPro" id="IPR023632">
    <property type="entry name" value="ATP_synth_F1_gsu_CS"/>
</dbReference>
<dbReference type="SUPFAM" id="SSF52943">
    <property type="entry name" value="ATP synthase (F1-ATPase), gamma subunit"/>
    <property type="match status" value="1"/>
</dbReference>
<comment type="subunit">
    <text evidence="10">F-type ATPases have 2 components, CF(1) - the catalytic core - and CF(0) - the membrane proton channel. CF(1) has five subunits: alpha(3), beta(3), gamma(1), delta(1), epsilon(1). CF(0) has three main subunits: a, b and c.</text>
</comment>
<evidence type="ECO:0000256" key="4">
    <source>
        <dbReference type="ARBA" id="ARBA00022448"/>
    </source>
</evidence>
<dbReference type="STRING" id="756272.Plabr_1193"/>
<dbReference type="PANTHER" id="PTHR11693">
    <property type="entry name" value="ATP SYNTHASE GAMMA CHAIN"/>
    <property type="match status" value="1"/>
</dbReference>
<keyword evidence="4 10" id="KW-0813">Transport</keyword>
<evidence type="ECO:0000256" key="5">
    <source>
        <dbReference type="ARBA" id="ARBA00022781"/>
    </source>
</evidence>
<dbReference type="Pfam" id="PF00231">
    <property type="entry name" value="ATP-synt"/>
    <property type="match status" value="1"/>
</dbReference>
<dbReference type="InterPro" id="IPR000131">
    <property type="entry name" value="ATP_synth_F1_gsu"/>
</dbReference>
<keyword evidence="6 10" id="KW-0406">Ion transport</keyword>
<dbReference type="EMBL" id="CP002546">
    <property type="protein sequence ID" value="ADY58808.1"/>
    <property type="molecule type" value="Genomic_DNA"/>
</dbReference>
<keyword evidence="12" id="KW-1185">Reference proteome</keyword>
<organism evidence="11 12">
    <name type="scientific">Rubinisphaera brasiliensis (strain ATCC 49424 / DSM 5305 / JCM 21570 / IAM 15109 / NBRC 103401 / IFAM 1448)</name>
    <name type="common">Planctomyces brasiliensis</name>
    <dbReference type="NCBI Taxonomy" id="756272"/>
    <lineage>
        <taxon>Bacteria</taxon>
        <taxon>Pseudomonadati</taxon>
        <taxon>Planctomycetota</taxon>
        <taxon>Planctomycetia</taxon>
        <taxon>Planctomycetales</taxon>
        <taxon>Planctomycetaceae</taxon>
        <taxon>Rubinisphaera</taxon>
    </lineage>
</organism>
<dbReference type="GO" id="GO:0042777">
    <property type="term" value="P:proton motive force-driven plasma membrane ATP synthesis"/>
    <property type="evidence" value="ECO:0007669"/>
    <property type="project" value="UniProtKB-UniRule"/>
</dbReference>
<evidence type="ECO:0000313" key="11">
    <source>
        <dbReference type="EMBL" id="ADY58808.1"/>
    </source>
</evidence>
<dbReference type="GO" id="GO:0005524">
    <property type="term" value="F:ATP binding"/>
    <property type="evidence" value="ECO:0007669"/>
    <property type="project" value="UniProtKB-UniRule"/>
</dbReference>
<dbReference type="GO" id="GO:0005886">
    <property type="term" value="C:plasma membrane"/>
    <property type="evidence" value="ECO:0007669"/>
    <property type="project" value="UniProtKB-SubCell"/>
</dbReference>
<keyword evidence="10" id="KW-1003">Cell membrane</keyword>
<evidence type="ECO:0000256" key="3">
    <source>
        <dbReference type="ARBA" id="ARBA00007681"/>
    </source>
</evidence>
<dbReference type="Gene3D" id="1.10.287.80">
    <property type="entry name" value="ATP synthase, gamma subunit, helix hairpin domain"/>
    <property type="match status" value="1"/>
</dbReference>
<dbReference type="GO" id="GO:0046933">
    <property type="term" value="F:proton-transporting ATP synthase activity, rotational mechanism"/>
    <property type="evidence" value="ECO:0007669"/>
    <property type="project" value="UniProtKB-UniRule"/>
</dbReference>